<dbReference type="InterPro" id="IPR036779">
    <property type="entry name" value="LysM_dom_sf"/>
</dbReference>
<dbReference type="Proteomes" id="UP001501822">
    <property type="component" value="Unassembled WGS sequence"/>
</dbReference>
<feature type="compositionally biased region" description="Pro residues" evidence="1">
    <location>
        <begin position="1199"/>
        <end position="1208"/>
    </location>
</feature>
<dbReference type="PANTHER" id="PTHR23159">
    <property type="entry name" value="CENTROSOMAL PROTEIN 2"/>
    <property type="match status" value="1"/>
</dbReference>
<feature type="region of interest" description="Disordered" evidence="1">
    <location>
        <begin position="760"/>
        <end position="899"/>
    </location>
</feature>
<organism evidence="3 4">
    <name type="scientific">Actinoallomurus spadix</name>
    <dbReference type="NCBI Taxonomy" id="79912"/>
    <lineage>
        <taxon>Bacteria</taxon>
        <taxon>Bacillati</taxon>
        <taxon>Actinomycetota</taxon>
        <taxon>Actinomycetes</taxon>
        <taxon>Streptosporangiales</taxon>
        <taxon>Thermomonosporaceae</taxon>
        <taxon>Actinoallomurus</taxon>
    </lineage>
</organism>
<feature type="region of interest" description="Disordered" evidence="1">
    <location>
        <begin position="570"/>
        <end position="604"/>
    </location>
</feature>
<feature type="compositionally biased region" description="Pro residues" evidence="1">
    <location>
        <begin position="1154"/>
        <end position="1192"/>
    </location>
</feature>
<evidence type="ECO:0000256" key="1">
    <source>
        <dbReference type="SAM" id="MobiDB-lite"/>
    </source>
</evidence>
<comment type="caution">
    <text evidence="3">The sequence shown here is derived from an EMBL/GenBank/DDBJ whole genome shotgun (WGS) entry which is preliminary data.</text>
</comment>
<feature type="compositionally biased region" description="Basic and acidic residues" evidence="1">
    <location>
        <begin position="686"/>
        <end position="696"/>
    </location>
</feature>
<feature type="region of interest" description="Disordered" evidence="1">
    <location>
        <begin position="661"/>
        <end position="724"/>
    </location>
</feature>
<feature type="domain" description="LysM" evidence="2">
    <location>
        <begin position="1215"/>
        <end position="1264"/>
    </location>
</feature>
<protein>
    <recommendedName>
        <fullName evidence="2">LysM domain-containing protein</fullName>
    </recommendedName>
</protein>
<feature type="compositionally biased region" description="Basic and acidic residues" evidence="1">
    <location>
        <begin position="775"/>
        <end position="784"/>
    </location>
</feature>
<dbReference type="PANTHER" id="PTHR23159:SF66">
    <property type="entry name" value="OS04G0158400 PROTEIN"/>
    <property type="match status" value="1"/>
</dbReference>
<feature type="compositionally biased region" description="Polar residues" evidence="1">
    <location>
        <begin position="698"/>
        <end position="708"/>
    </location>
</feature>
<name>A0ABN0XLU7_9ACTN</name>
<evidence type="ECO:0000313" key="4">
    <source>
        <dbReference type="Proteomes" id="UP001501822"/>
    </source>
</evidence>
<feature type="compositionally biased region" description="Basic and acidic residues" evidence="1">
    <location>
        <begin position="1024"/>
        <end position="1040"/>
    </location>
</feature>
<accession>A0ABN0XLU7</accession>
<feature type="region of interest" description="Disordered" evidence="1">
    <location>
        <begin position="1251"/>
        <end position="1276"/>
    </location>
</feature>
<feature type="compositionally biased region" description="Low complexity" evidence="1">
    <location>
        <begin position="424"/>
        <end position="476"/>
    </location>
</feature>
<gene>
    <name evidence="3" type="ORF">GCM10010151_66860</name>
</gene>
<feature type="region of interest" description="Disordered" evidence="1">
    <location>
        <begin position="289"/>
        <end position="485"/>
    </location>
</feature>
<dbReference type="PROSITE" id="PS51782">
    <property type="entry name" value="LYSM"/>
    <property type="match status" value="1"/>
</dbReference>
<feature type="compositionally biased region" description="Low complexity" evidence="1">
    <location>
        <begin position="327"/>
        <end position="346"/>
    </location>
</feature>
<dbReference type="EMBL" id="BAAABM010000066">
    <property type="protein sequence ID" value="GAA0367562.1"/>
    <property type="molecule type" value="Genomic_DNA"/>
</dbReference>
<feature type="compositionally biased region" description="Low complexity" evidence="1">
    <location>
        <begin position="570"/>
        <end position="589"/>
    </location>
</feature>
<evidence type="ECO:0000313" key="3">
    <source>
        <dbReference type="EMBL" id="GAA0367562.1"/>
    </source>
</evidence>
<feature type="compositionally biased region" description="Basic and acidic residues" evidence="1">
    <location>
        <begin position="590"/>
        <end position="604"/>
    </location>
</feature>
<feature type="compositionally biased region" description="Basic and acidic residues" evidence="1">
    <location>
        <begin position="661"/>
        <end position="675"/>
    </location>
</feature>
<keyword evidence="4" id="KW-1185">Reference proteome</keyword>
<dbReference type="Gene3D" id="3.10.350.10">
    <property type="entry name" value="LysM domain"/>
    <property type="match status" value="1"/>
</dbReference>
<evidence type="ECO:0000259" key="2">
    <source>
        <dbReference type="PROSITE" id="PS51782"/>
    </source>
</evidence>
<feature type="region of interest" description="Disordered" evidence="1">
    <location>
        <begin position="733"/>
        <end position="752"/>
    </location>
</feature>
<feature type="compositionally biased region" description="Basic and acidic residues" evidence="1">
    <location>
        <begin position="739"/>
        <end position="752"/>
    </location>
</feature>
<feature type="compositionally biased region" description="Polar residues" evidence="1">
    <location>
        <begin position="298"/>
        <end position="315"/>
    </location>
</feature>
<proteinExistence type="predicted"/>
<dbReference type="RefSeq" id="WP_252799244.1">
    <property type="nucleotide sequence ID" value="NZ_BAAABM010000066.1"/>
</dbReference>
<feature type="compositionally biased region" description="Basic and acidic residues" evidence="1">
    <location>
        <begin position="840"/>
        <end position="851"/>
    </location>
</feature>
<reference evidence="3 4" key="1">
    <citation type="journal article" date="2019" name="Int. J. Syst. Evol. Microbiol.">
        <title>The Global Catalogue of Microorganisms (GCM) 10K type strain sequencing project: providing services to taxonomists for standard genome sequencing and annotation.</title>
        <authorList>
            <consortium name="The Broad Institute Genomics Platform"/>
            <consortium name="The Broad Institute Genome Sequencing Center for Infectious Disease"/>
            <person name="Wu L."/>
            <person name="Ma J."/>
        </authorList>
    </citation>
    <scope>NUCLEOTIDE SEQUENCE [LARGE SCALE GENOMIC DNA]</scope>
    <source>
        <strain evidence="3 4">JCM 3146</strain>
    </source>
</reference>
<feature type="compositionally biased region" description="Low complexity" evidence="1">
    <location>
        <begin position="712"/>
        <end position="724"/>
    </location>
</feature>
<dbReference type="PRINTS" id="PR01217">
    <property type="entry name" value="PRICHEXTENSN"/>
</dbReference>
<feature type="region of interest" description="Disordered" evidence="1">
    <location>
        <begin position="999"/>
        <end position="1051"/>
    </location>
</feature>
<feature type="compositionally biased region" description="Basic and acidic residues" evidence="1">
    <location>
        <begin position="792"/>
        <end position="815"/>
    </location>
</feature>
<sequence>MNINEPIAETLTSGVLGLLHAVGIDLPGLGDPVAQRRQAASLRGCAASLRQGCVSVALSQQNQKWSGAAHDVQQQKAGNSYARLIASAELMDQAAEKLDKHAEFWEKFIKELFQLLLELYEMIRIGMLFSWATGLVGTAIFEARLGVTLQRVFEVIRAGKLAVEEFGKSIQAMRVATAGIVNPIRLAGWYIERSPSMARYVAEGMIGGDIAKLLSGQDPWNRQTQWGMFEGNVLGIMMGFKMGDLEERAAARFVPLAKFKSKITGKEIEDILDPKYLYKLEPKDLTTRAATGEAKAASETNLASHTTQQPAQAASRTGPPHAGSGDPAAGGTTAVPPTTTAGANTARSTGGGSTRVAGAGKPAAAHPDPAVTSGGKPAVAHPDPAVTSGGKPTAAHPDPAASGGRPTGAHPAGDPGAAGGGRPAGAAGHPDPGAPPAGSGTTTTAGGASVAHPAGGNTGGAAASHSGSGAAASHSAGGTGGTAEERLERARYLRDQLEEHQRNYSEAIHNYKKELEELGDVIPERTEGLLKVKAGSGDLTLSEAEQKLTSAQHDLDARRALTKQAEADAKAASQQEAAAKQEALKAAQAEQRKAEEEVRKAQDIRDAAQRHEEVVAKHKTVTEWKNKADDELNHVRDLRKEVNKAFPEASEQAERELAHARQELTHATREREAAESRAQNQRAAHRVADRQLKDAEATASQAERTFQDTAARRQQAAGDSADASAVASQKAVDASVKARHADDLAAEAERRRQTLREARERLSQAEQNGGNARALRGEVQRAEQDVAAAESQADKARREAEAARAEHLRAEDAAHSARARAQRLSEDENHAQAQAQAAQRKVEEAAGKAKVTETQAKQADEALARAREQERRMEDEVRQRTDLSREAHQEAKSRFTHSRSVSSMWHSTADVEKKLFAVQSRRETVYNELIRSTFNSAMINLTFDLSANAIHKLGLPSWLMMGMPEKGWKEIALDSVVGGITFGSREYLRHQVISGDTSAVGNAERLPGGPLHNPDPAHIGSDGKPVDPKSLAHRDPEAAKARSGRWNPPASAAIFAPPKPRVLFRSFGDFMYTRKTIPLKIPGLGGHSVPLPRLGMFPAAHRNSAQDAPAAVRSGAEMFLGAINNGGEGLVNGFIKNNIKELLNITPPAASTPQPAPAQPSPSPSHPSPSPTSPSPAPPSHSPSPSPSPSGPPDSTSPSPAPPSPTPSAPTVGGGHVTVGPSAPTLWDIAVDVYGDGSKWVDIWHANPDISDPSQLKNGMKLELPELPSPSARAHR</sequence>
<feature type="compositionally biased region" description="Basic and acidic residues" evidence="1">
    <location>
        <begin position="858"/>
        <end position="893"/>
    </location>
</feature>
<dbReference type="InterPro" id="IPR018392">
    <property type="entry name" value="LysM"/>
</dbReference>
<feature type="region of interest" description="Disordered" evidence="1">
    <location>
        <begin position="1146"/>
        <end position="1223"/>
    </location>
</feature>